<evidence type="ECO:0000256" key="2">
    <source>
        <dbReference type="ARBA" id="ARBA00022729"/>
    </source>
</evidence>
<dbReference type="Pfam" id="PF11852">
    <property type="entry name" value="Pullul_strch_C"/>
    <property type="match status" value="1"/>
</dbReference>
<dbReference type="Gene3D" id="2.60.40.1180">
    <property type="entry name" value="Golgi alpha-mannosidase II"/>
    <property type="match status" value="1"/>
</dbReference>
<dbReference type="SUPFAM" id="SSF51011">
    <property type="entry name" value="Glycosyl hydrolase domain"/>
    <property type="match status" value="1"/>
</dbReference>
<accession>A0A7Y2H130</accession>
<comment type="caution">
    <text evidence="11">The sequence shown here is derived from an EMBL/GenBank/DDBJ whole genome shotgun (WGS) entry which is preliminary data.</text>
</comment>
<sequence>MRNRLQSFLVALVLSFVAGQALSAPVVFIYVPDQPVQSVSLRGSMNDWGETPFEQLTDGTWRLELDLPPGEHTYKYFINGQWPGSMEQGPLDKDADAYVDDGFGGKNAVRRVSGTAASASEPPPPPKDLEANQVRVHYVRPDQNYANWGLHTWMDVVTETAWESPAKPNGRDEQGVYWDIQIKPDAERIGLIVHQGDTKDPGPDMFLEVARHGKEVWILSGREDLFTTPPDVESLPMFDLKQARAHWVDRETLFWPNAPHAESVFTLHHGEDLKVSAEGVEGGESLVLNVSNDPLGALATEFPHLRDYAVLKLSGDPNLDTVLKNQIIVTETREGRVVTATGVQIPGVLDDLYAYRGPLGLIWNQKSPQFFLWAPTARSVTVHRFETSQAKEPAESVVLSSERGVWSGNGSAAWKDQFYLYEVEVFVPSTGKVERNFVTDPYSRSLSTNSKKSQVVQLDDHRLKPNGWDELAKPELQGPEDIVIYELHVRDFSAHDMSTPEAYRGTFMAFTTESAGTQHLKRLADAGLTHLHLLPVFDIATINENRSEWPTVDLDMATIPPNTDHAQNILAETRGTDGYNWGYDPFHYGVPEGSYATNPDGSRRIFEFRSMVQSLSELGLRVVMDVVYNHTNSSGQNDQSVLDKIVPGYYHRLNADGRVETSTCCQNTATEHIMMERLMIDDLVHWATNYKVDGFRFDLMGHHMKRNMVKAKEALQALTLEEHGIDGSQIYLYGEGWDFGEVGQGKRGVNATQPNMAGTGIGTFNDRIRDAVRGGNPFGDRREQGFATGLYFEPNGFNSNGPAERQRLENQKHRISFGLAGNLRDYVLELAPGNSVSGSNFEGVGYAAEPQETINYVSAHDNETFYDKIVYAAAPKVSLEDRVRMQNLALSIVALGQGIPFFHAGSDMLRSKSLDADSYNSGDWFNRLDFTYEHNNFGVGLPPAEKNADRWSQMESMLGRSELRAGKDAIQACHEHFLELLQIRKSHPLFRLGSAAEIHRQVRFPQTDSPGLIVMSLAMGEAQKNASPNDLRLILVMFNAENKEQTFTHPQLRGQRSYLHPVFASSKDPVVRDASYNSESGAFTIPPRTAVVFYVE</sequence>
<dbReference type="EMBL" id="JABDJR010000085">
    <property type="protein sequence ID" value="NNF05599.1"/>
    <property type="molecule type" value="Genomic_DNA"/>
</dbReference>
<dbReference type="InterPro" id="IPR024561">
    <property type="entry name" value="Pullul_strch_C"/>
</dbReference>
<dbReference type="Pfam" id="PF16561">
    <property type="entry name" value="AMPK1_CBM"/>
    <property type="match status" value="1"/>
</dbReference>
<dbReference type="SUPFAM" id="SSF49452">
    <property type="entry name" value="Starch-binding domain-like"/>
    <property type="match status" value="1"/>
</dbReference>
<protein>
    <submittedName>
        <fullName evidence="11">Pullulanase-type alpha-1,6-glucosidase</fullName>
    </submittedName>
</protein>
<keyword evidence="3" id="KW-0378">Hydrolase</keyword>
<comment type="similarity">
    <text evidence="1">Belongs to the glycosyl hydrolase 13 family.</text>
</comment>
<evidence type="ECO:0000259" key="7">
    <source>
        <dbReference type="Pfam" id="PF03714"/>
    </source>
</evidence>
<dbReference type="CDD" id="cd02860">
    <property type="entry name" value="E_set_Pullulanase"/>
    <property type="match status" value="1"/>
</dbReference>
<dbReference type="Gene3D" id="2.60.40.1130">
    <property type="entry name" value="Rab geranylgeranyltransferase alpha-subunit, insert domain"/>
    <property type="match status" value="1"/>
</dbReference>
<dbReference type="InterPro" id="IPR013783">
    <property type="entry name" value="Ig-like_fold"/>
</dbReference>
<organism evidence="11 12">
    <name type="scientific">Eiseniibacteriota bacterium</name>
    <dbReference type="NCBI Taxonomy" id="2212470"/>
    <lineage>
        <taxon>Bacteria</taxon>
        <taxon>Candidatus Eiseniibacteriota</taxon>
    </lineage>
</organism>
<proteinExistence type="inferred from homology"/>
<dbReference type="NCBIfam" id="TIGR02103">
    <property type="entry name" value="pullul_strch"/>
    <property type="match status" value="1"/>
</dbReference>
<evidence type="ECO:0000256" key="3">
    <source>
        <dbReference type="ARBA" id="ARBA00022801"/>
    </source>
</evidence>
<name>A0A7Y2H130_UNCEI</name>
<feature type="domain" description="Pullulanase N2" evidence="10">
    <location>
        <begin position="242"/>
        <end position="351"/>
    </location>
</feature>
<dbReference type="InterPro" id="IPR004193">
    <property type="entry name" value="Glyco_hydro_13_N"/>
</dbReference>
<dbReference type="CDD" id="cd10315">
    <property type="entry name" value="CBM41_pullulanase"/>
    <property type="match status" value="1"/>
</dbReference>
<dbReference type="GO" id="GO:0030246">
    <property type="term" value="F:carbohydrate binding"/>
    <property type="evidence" value="ECO:0007669"/>
    <property type="project" value="InterPro"/>
</dbReference>
<dbReference type="InterPro" id="IPR017853">
    <property type="entry name" value="GH"/>
</dbReference>
<dbReference type="InterPro" id="IPR005323">
    <property type="entry name" value="CBM41_pullulanase"/>
</dbReference>
<dbReference type="Pfam" id="PF03714">
    <property type="entry name" value="PUD"/>
    <property type="match status" value="1"/>
</dbReference>
<feature type="chain" id="PRO_5031424374" evidence="5">
    <location>
        <begin position="24"/>
        <end position="1096"/>
    </location>
</feature>
<dbReference type="SUPFAM" id="SSF51445">
    <property type="entry name" value="(Trans)glycosidases"/>
    <property type="match status" value="1"/>
</dbReference>
<evidence type="ECO:0000259" key="10">
    <source>
        <dbReference type="Pfam" id="PF17967"/>
    </source>
</evidence>
<dbReference type="InterPro" id="IPR013784">
    <property type="entry name" value="Carb-bd-like_fold"/>
</dbReference>
<dbReference type="Pfam" id="PF17967">
    <property type="entry name" value="Pullulanase_N2"/>
    <property type="match status" value="1"/>
</dbReference>
<dbReference type="SUPFAM" id="SSF81296">
    <property type="entry name" value="E set domains"/>
    <property type="match status" value="3"/>
</dbReference>
<feature type="domain" description="Alpha-1,6-glucosidases pullulanase-type C-terminal" evidence="8">
    <location>
        <begin position="932"/>
        <end position="1094"/>
    </location>
</feature>
<feature type="domain" description="Glycoside hydrolase family 13 N-terminal" evidence="6">
    <location>
        <begin position="358"/>
        <end position="443"/>
    </location>
</feature>
<dbReference type="CDD" id="cd11341">
    <property type="entry name" value="AmyAc_Pullulanase_LD-like"/>
    <property type="match status" value="1"/>
</dbReference>
<dbReference type="Gene3D" id="2.60.40.10">
    <property type="entry name" value="Immunoglobulins"/>
    <property type="match status" value="2"/>
</dbReference>
<dbReference type="Gene3D" id="3.20.20.80">
    <property type="entry name" value="Glycosidases"/>
    <property type="match status" value="1"/>
</dbReference>
<dbReference type="InterPro" id="IPR014756">
    <property type="entry name" value="Ig_E-set"/>
</dbReference>
<evidence type="ECO:0000256" key="4">
    <source>
        <dbReference type="ARBA" id="ARBA00023295"/>
    </source>
</evidence>
<dbReference type="InterPro" id="IPR032640">
    <property type="entry name" value="AMPK1_CBM"/>
</dbReference>
<dbReference type="GO" id="GO:0051060">
    <property type="term" value="F:pullulanase activity"/>
    <property type="evidence" value="ECO:0007669"/>
    <property type="project" value="InterPro"/>
</dbReference>
<evidence type="ECO:0000313" key="11">
    <source>
        <dbReference type="EMBL" id="NNF05599.1"/>
    </source>
</evidence>
<keyword evidence="2 5" id="KW-0732">Signal</keyword>
<dbReference type="InterPro" id="IPR011839">
    <property type="entry name" value="Pullul_strch"/>
</dbReference>
<feature type="domain" description="Pullulanase carbohydrate-binding module 41" evidence="7">
    <location>
        <begin position="133"/>
        <end position="226"/>
    </location>
</feature>
<evidence type="ECO:0000259" key="6">
    <source>
        <dbReference type="Pfam" id="PF02922"/>
    </source>
</evidence>
<keyword evidence="4" id="KW-0326">Glycosidase</keyword>
<evidence type="ECO:0000259" key="9">
    <source>
        <dbReference type="Pfam" id="PF16561"/>
    </source>
</evidence>
<evidence type="ECO:0000256" key="1">
    <source>
        <dbReference type="ARBA" id="ARBA00008061"/>
    </source>
</evidence>
<evidence type="ECO:0000256" key="5">
    <source>
        <dbReference type="SAM" id="SignalP"/>
    </source>
</evidence>
<gene>
    <name evidence="11" type="primary">pulA</name>
    <name evidence="11" type="ORF">HKN21_02450</name>
</gene>
<feature type="signal peptide" evidence="5">
    <location>
        <begin position="1"/>
        <end position="23"/>
    </location>
</feature>
<dbReference type="Pfam" id="PF02922">
    <property type="entry name" value="CBM_48"/>
    <property type="match status" value="1"/>
</dbReference>
<evidence type="ECO:0000313" key="12">
    <source>
        <dbReference type="Proteomes" id="UP000547674"/>
    </source>
</evidence>
<dbReference type="Proteomes" id="UP000547674">
    <property type="component" value="Unassembled WGS sequence"/>
</dbReference>
<feature type="domain" description="AMP-activated protein kinase glycogen-binding" evidence="9">
    <location>
        <begin position="35"/>
        <end position="87"/>
    </location>
</feature>
<dbReference type="InterPro" id="IPR013780">
    <property type="entry name" value="Glyco_hydro_b"/>
</dbReference>
<dbReference type="PANTHER" id="PTHR43002">
    <property type="entry name" value="GLYCOGEN DEBRANCHING ENZYME"/>
    <property type="match status" value="1"/>
</dbReference>
<dbReference type="GO" id="GO:0005975">
    <property type="term" value="P:carbohydrate metabolic process"/>
    <property type="evidence" value="ECO:0007669"/>
    <property type="project" value="InterPro"/>
</dbReference>
<dbReference type="Gene3D" id="2.60.40.1110">
    <property type="match status" value="1"/>
</dbReference>
<dbReference type="InterPro" id="IPR040671">
    <property type="entry name" value="Pullulanase_N2"/>
</dbReference>
<evidence type="ECO:0000259" key="8">
    <source>
        <dbReference type="Pfam" id="PF11852"/>
    </source>
</evidence>
<reference evidence="11 12" key="1">
    <citation type="submission" date="2020-03" db="EMBL/GenBank/DDBJ databases">
        <title>Metabolic flexibility allows generalist bacteria to become dominant in a frequently disturbed ecosystem.</title>
        <authorList>
            <person name="Chen Y.-J."/>
            <person name="Leung P.M."/>
            <person name="Bay S.K."/>
            <person name="Hugenholtz P."/>
            <person name="Kessler A.J."/>
            <person name="Shelley G."/>
            <person name="Waite D.W."/>
            <person name="Cook P.L."/>
            <person name="Greening C."/>
        </authorList>
    </citation>
    <scope>NUCLEOTIDE SEQUENCE [LARGE SCALE GENOMIC DNA]</scope>
    <source>
        <strain evidence="11">SS_bin_28</strain>
    </source>
</reference>
<dbReference type="AlphaFoldDB" id="A0A7Y2H130"/>